<evidence type="ECO:0000313" key="5">
    <source>
        <dbReference type="Proteomes" id="UP000215616"/>
    </source>
</evidence>
<proteinExistence type="predicted"/>
<sequence>MASKIILGVVAAIACGIGGAQAQVIQGVPVVEAMNAYVEPTGLVEVEAGRRVHIHCLGSGSPTVVFTAGLGGWSGSWALVHPEVAKTTRACAWDRAGFGLSDGDAHNAQTSDQTTQDLAKALAAAGERGPFVLVGHSAGAFETLTFVDRHRDQTAGVVFVDPTRPHDMAREAKAGPKAAAMDRAYFASEAKRLRDCAAGIEAGTVKTGAPAAPCFQYYPEIPAAAQAVLAQRDADPARLRAQASLYEEYEPNGERVVREKRDWGDLPLIVVSAGAAAEGGLWSADAKDEHAALFADWSDSHEGLAKLSRRGERRAYRRRPERPGRAE</sequence>
<accession>A0A258D880</accession>
<dbReference type="Proteomes" id="UP000215616">
    <property type="component" value="Unassembled WGS sequence"/>
</dbReference>
<dbReference type="PANTHER" id="PTHR43689:SF8">
    <property type="entry name" value="ALPHA_BETA-HYDROLASES SUPERFAMILY PROTEIN"/>
    <property type="match status" value="1"/>
</dbReference>
<feature type="signal peptide" evidence="2">
    <location>
        <begin position="1"/>
        <end position="22"/>
    </location>
</feature>
<evidence type="ECO:0000256" key="1">
    <source>
        <dbReference type="SAM" id="MobiDB-lite"/>
    </source>
</evidence>
<dbReference type="InterPro" id="IPR022742">
    <property type="entry name" value="Hydrolase_4"/>
</dbReference>
<dbReference type="Pfam" id="PF12146">
    <property type="entry name" value="Hydrolase_4"/>
    <property type="match status" value="1"/>
</dbReference>
<evidence type="ECO:0000313" key="4">
    <source>
        <dbReference type="EMBL" id="OYX04170.1"/>
    </source>
</evidence>
<dbReference type="Gene3D" id="3.40.50.1820">
    <property type="entry name" value="alpha/beta hydrolase"/>
    <property type="match status" value="1"/>
</dbReference>
<feature type="domain" description="Serine aminopeptidase S33" evidence="3">
    <location>
        <begin position="64"/>
        <end position="163"/>
    </location>
</feature>
<protein>
    <recommendedName>
        <fullName evidence="3">Serine aminopeptidase S33 domain-containing protein</fullName>
    </recommendedName>
</protein>
<reference evidence="4 5" key="1">
    <citation type="submission" date="2017-03" db="EMBL/GenBank/DDBJ databases">
        <title>Lifting the veil on microbial sulfur biogeochemistry in mining wastewaters.</title>
        <authorList>
            <person name="Kantor R.S."/>
            <person name="Colenbrander Nelson T."/>
            <person name="Marshall S."/>
            <person name="Bennett D."/>
            <person name="Apte S."/>
            <person name="Camacho D."/>
            <person name="Thomas B.C."/>
            <person name="Warren L.A."/>
            <person name="Banfield J.F."/>
        </authorList>
    </citation>
    <scope>NUCLEOTIDE SEQUENCE [LARGE SCALE GENOMIC DNA]</scope>
    <source>
        <strain evidence="4">32-67-7</strain>
    </source>
</reference>
<dbReference type="PROSITE" id="PS51257">
    <property type="entry name" value="PROKAR_LIPOPROTEIN"/>
    <property type="match status" value="1"/>
</dbReference>
<name>A0A258D880_CAUVI</name>
<feature type="region of interest" description="Disordered" evidence="1">
    <location>
        <begin position="308"/>
        <end position="327"/>
    </location>
</feature>
<evidence type="ECO:0000256" key="2">
    <source>
        <dbReference type="SAM" id="SignalP"/>
    </source>
</evidence>
<dbReference type="AlphaFoldDB" id="A0A258D880"/>
<dbReference type="InterPro" id="IPR029058">
    <property type="entry name" value="AB_hydrolase_fold"/>
</dbReference>
<gene>
    <name evidence="4" type="ORF">B7Z12_07565</name>
</gene>
<feature type="non-terminal residue" evidence="4">
    <location>
        <position position="327"/>
    </location>
</feature>
<comment type="caution">
    <text evidence="4">The sequence shown here is derived from an EMBL/GenBank/DDBJ whole genome shotgun (WGS) entry which is preliminary data.</text>
</comment>
<feature type="chain" id="PRO_5013260102" description="Serine aminopeptidase S33 domain-containing protein" evidence="2">
    <location>
        <begin position="23"/>
        <end position="327"/>
    </location>
</feature>
<dbReference type="PANTHER" id="PTHR43689">
    <property type="entry name" value="HYDROLASE"/>
    <property type="match status" value="1"/>
</dbReference>
<keyword evidence="2" id="KW-0732">Signal</keyword>
<dbReference type="SUPFAM" id="SSF53474">
    <property type="entry name" value="alpha/beta-Hydrolases"/>
    <property type="match status" value="1"/>
</dbReference>
<organism evidence="4 5">
    <name type="scientific">Caulobacter vibrioides</name>
    <name type="common">Caulobacter crescentus</name>
    <dbReference type="NCBI Taxonomy" id="155892"/>
    <lineage>
        <taxon>Bacteria</taxon>
        <taxon>Pseudomonadati</taxon>
        <taxon>Pseudomonadota</taxon>
        <taxon>Alphaproteobacteria</taxon>
        <taxon>Caulobacterales</taxon>
        <taxon>Caulobacteraceae</taxon>
        <taxon>Caulobacter</taxon>
    </lineage>
</organism>
<dbReference type="EMBL" id="NCDQ01000094">
    <property type="protein sequence ID" value="OYX04170.1"/>
    <property type="molecule type" value="Genomic_DNA"/>
</dbReference>
<evidence type="ECO:0000259" key="3">
    <source>
        <dbReference type="Pfam" id="PF12146"/>
    </source>
</evidence>